<evidence type="ECO:0000313" key="5">
    <source>
        <dbReference type="EMBL" id="CAH2044150.1"/>
    </source>
</evidence>
<keyword evidence="1" id="KW-0645">Protease</keyword>
<dbReference type="Gene3D" id="2.30.42.10">
    <property type="match status" value="1"/>
</dbReference>
<dbReference type="Proteomes" id="UP000836841">
    <property type="component" value="Chromosome 2"/>
</dbReference>
<dbReference type="SUPFAM" id="SSF50494">
    <property type="entry name" value="Trypsin-like serine proteases"/>
    <property type="match status" value="1"/>
</dbReference>
<dbReference type="PANTHER" id="PTHR45980:SF9">
    <property type="entry name" value="PROTEASE DO-LIKE 10, MITOCHONDRIAL-RELATED"/>
    <property type="match status" value="1"/>
</dbReference>
<dbReference type="Gene3D" id="3.20.190.20">
    <property type="match status" value="1"/>
</dbReference>
<name>A0AAU9RP85_THLAR</name>
<dbReference type="InterPro" id="IPR009003">
    <property type="entry name" value="Peptidase_S1_PA"/>
</dbReference>
<evidence type="ECO:0000256" key="1">
    <source>
        <dbReference type="ARBA" id="ARBA00022670"/>
    </source>
</evidence>
<accession>A0AAU9RP85</accession>
<proteinExistence type="predicted"/>
<dbReference type="Pfam" id="PF17815">
    <property type="entry name" value="PDZ_3"/>
    <property type="match status" value="1"/>
</dbReference>
<gene>
    <name evidence="5" type="ORF">TAV2_LOCUS7683</name>
</gene>
<organism evidence="5 6">
    <name type="scientific">Thlaspi arvense</name>
    <name type="common">Field penny-cress</name>
    <dbReference type="NCBI Taxonomy" id="13288"/>
    <lineage>
        <taxon>Eukaryota</taxon>
        <taxon>Viridiplantae</taxon>
        <taxon>Streptophyta</taxon>
        <taxon>Embryophyta</taxon>
        <taxon>Tracheophyta</taxon>
        <taxon>Spermatophyta</taxon>
        <taxon>Magnoliopsida</taxon>
        <taxon>eudicotyledons</taxon>
        <taxon>Gunneridae</taxon>
        <taxon>Pentapetalae</taxon>
        <taxon>rosids</taxon>
        <taxon>malvids</taxon>
        <taxon>Brassicales</taxon>
        <taxon>Brassicaceae</taxon>
        <taxon>Thlaspideae</taxon>
        <taxon>Thlaspi</taxon>
    </lineage>
</organism>
<reference evidence="5 6" key="1">
    <citation type="submission" date="2022-03" db="EMBL/GenBank/DDBJ databases">
        <authorList>
            <person name="Nunn A."/>
            <person name="Chopra R."/>
            <person name="Nunn A."/>
            <person name="Contreras Garrido A."/>
        </authorList>
    </citation>
    <scope>NUCLEOTIDE SEQUENCE [LARGE SCALE GENOMIC DNA]</scope>
</reference>
<evidence type="ECO:0000256" key="3">
    <source>
        <dbReference type="ARBA" id="ARBA00022825"/>
    </source>
</evidence>
<feature type="domain" description="Protease Do-like PDZ" evidence="4">
    <location>
        <begin position="400"/>
        <end position="531"/>
    </location>
</feature>
<protein>
    <recommendedName>
        <fullName evidence="4">Protease Do-like PDZ domain-containing protein</fullName>
    </recommendedName>
</protein>
<dbReference type="InterPro" id="IPR036034">
    <property type="entry name" value="PDZ_sf"/>
</dbReference>
<dbReference type="SUPFAM" id="SSF50156">
    <property type="entry name" value="PDZ domain-like"/>
    <property type="match status" value="1"/>
</dbReference>
<dbReference type="PANTHER" id="PTHR45980">
    <property type="match status" value="1"/>
</dbReference>
<dbReference type="GO" id="GO:0006508">
    <property type="term" value="P:proteolysis"/>
    <property type="evidence" value="ECO:0007669"/>
    <property type="project" value="UniProtKB-KW"/>
</dbReference>
<sequence length="533" mass="59625">MRLLSPVKSVPTVARFCNPSVHRLASPPLLRLRLSNNFPPTLALTTDNSSGGCWSFHASTVCHYASSSSSSASQTRQSLLNPGTRVTLRKKKISALVSINISRSLPYVVFTLLTFRSAFVSSYLGFVISGRRILAESFTVSNRSSSLRVRKFRSPTFYKAKVEAVSDECGLATLVVDSDEFWEHTHALELGEDDVPSIGETVSVLTYDRDIIELKEGTVSSVAPREYFDGTSKLLSIEIDHDRCYCSGPVVMRDVIVGFYTWLGKCIIPTPVIKHFLNGLEERHIGFGSLDIRYQTLEDAQLRRHFKMSHDMTGVLITEIDPLSNALKVLEKHDVILAVEGLPVDNDGAVHFQKKEWLSLNHLVSMKKPGEVASLKILRDGKEHAFNVGLNFTKQQMVPYNFLPSYYILGGFVFMALSEPFISKSRKVICGCNLERMAKKAGEEIVIISQVLLDDINKEYSTFQYFEVKKVNGVEVVNLKHLSELIENCCTEDLRFDLEDGYVIVLNKKSAKEANSVILERHGIPSAMSNDLQ</sequence>
<evidence type="ECO:0000259" key="4">
    <source>
        <dbReference type="Pfam" id="PF17815"/>
    </source>
</evidence>
<evidence type="ECO:0000256" key="2">
    <source>
        <dbReference type="ARBA" id="ARBA00022801"/>
    </source>
</evidence>
<dbReference type="AlphaFoldDB" id="A0AAU9RP85"/>
<dbReference type="GO" id="GO:0004252">
    <property type="term" value="F:serine-type endopeptidase activity"/>
    <property type="evidence" value="ECO:0007669"/>
    <property type="project" value="TreeGrafter"/>
</dbReference>
<keyword evidence="3" id="KW-0720">Serine protease</keyword>
<dbReference type="InterPro" id="IPR046449">
    <property type="entry name" value="DEGP_PDZ_sf"/>
</dbReference>
<keyword evidence="6" id="KW-1185">Reference proteome</keyword>
<evidence type="ECO:0000313" key="6">
    <source>
        <dbReference type="Proteomes" id="UP000836841"/>
    </source>
</evidence>
<dbReference type="EMBL" id="OU466858">
    <property type="protein sequence ID" value="CAH2044150.1"/>
    <property type="molecule type" value="Genomic_DNA"/>
</dbReference>
<dbReference type="InterPro" id="IPR041517">
    <property type="entry name" value="DEGP_PDZ"/>
</dbReference>
<keyword evidence="2" id="KW-0378">Hydrolase</keyword>